<comment type="caution">
    <text evidence="1">The sequence shown here is derived from an EMBL/GenBank/DDBJ whole genome shotgun (WGS) entry which is preliminary data.</text>
</comment>
<name>A0A0F0HH26_LENAE</name>
<sequence>MHSQLVVSLSGIGPQTLDRCADLAAALDPRKVPLSLLVKPRELGKAQEWVRQRAALGDDVVLHGLGQRRLPAYEAGLLLTGARVQMEAIGLNTTTFAPRRCVASPGTLIALAKHRFNRCADAHAVRDVGTGLATLGRLHALTERSSFGELRSLALVYATARSARRGGLTRITVDARDLDRPGARQAVLDAVDIALAHDAEPTTYVKLPSPRLASAA</sequence>
<gene>
    <name evidence="1" type="ORF">UK23_01370</name>
</gene>
<dbReference type="AlphaFoldDB" id="A0A0F0HH26"/>
<dbReference type="PATRIC" id="fig|68170.10.peg.3437"/>
<keyword evidence="2" id="KW-1185">Reference proteome</keyword>
<proteinExistence type="predicted"/>
<evidence type="ECO:0000313" key="1">
    <source>
        <dbReference type="EMBL" id="KJK53018.1"/>
    </source>
</evidence>
<evidence type="ECO:0008006" key="3">
    <source>
        <dbReference type="Google" id="ProtNLM"/>
    </source>
</evidence>
<accession>A0A0F0HH26</accession>
<dbReference type="STRING" id="68170.GCA_000974445_09225"/>
<dbReference type="OrthoDB" id="5242819at2"/>
<evidence type="ECO:0000313" key="2">
    <source>
        <dbReference type="Proteomes" id="UP000033393"/>
    </source>
</evidence>
<dbReference type="EMBL" id="JYJG01000004">
    <property type="protein sequence ID" value="KJK53018.1"/>
    <property type="molecule type" value="Genomic_DNA"/>
</dbReference>
<dbReference type="eggNOG" id="COG3233">
    <property type="taxonomic scope" value="Bacteria"/>
</dbReference>
<dbReference type="Proteomes" id="UP000033393">
    <property type="component" value="Unassembled WGS sequence"/>
</dbReference>
<reference evidence="1 2" key="1">
    <citation type="submission" date="2015-02" db="EMBL/GenBank/DDBJ databases">
        <authorList>
            <person name="Ju K.-S."/>
            <person name="Doroghazi J.R."/>
            <person name="Metcalf W."/>
        </authorList>
    </citation>
    <scope>NUCLEOTIDE SEQUENCE [LARGE SCALE GENOMIC DNA]</scope>
    <source>
        <strain evidence="1 2">NRRL B-16140</strain>
    </source>
</reference>
<dbReference type="RefSeq" id="WP_045309486.1">
    <property type="nucleotide sequence ID" value="NZ_JYJG01000004.1"/>
</dbReference>
<organism evidence="1 2">
    <name type="scientific">Lentzea aerocolonigenes</name>
    <name type="common">Lechevalieria aerocolonigenes</name>
    <name type="synonym">Saccharothrix aerocolonigenes</name>
    <dbReference type="NCBI Taxonomy" id="68170"/>
    <lineage>
        <taxon>Bacteria</taxon>
        <taxon>Bacillati</taxon>
        <taxon>Actinomycetota</taxon>
        <taxon>Actinomycetes</taxon>
        <taxon>Pseudonocardiales</taxon>
        <taxon>Pseudonocardiaceae</taxon>
        <taxon>Lentzea</taxon>
    </lineage>
</organism>
<protein>
    <recommendedName>
        <fullName evidence="3">DUF2334 domain-containing protein</fullName>
    </recommendedName>
</protein>